<sequence length="249" mass="27477">MTPADYQQNSDPESPLSAEDPSMPSRREIRRRRERRSRRNSWIIFFTVLIVVLGIVTFFVYSFSSSDNDNGAEAPTETTTRNPSPGIDGIIAANVAPENFLPGDCLANYTDASHPADIVECSTPHNAQLIGRRLYSSDMTYPGEDELRESSEAFCADIPLLENTQATYSINTSRPSDYTWETEADRRVDCIVSTSDESTFSESLVEEAVVDDQRSEEEQAENPIQTAEDAADNPEAEGSPTATADAEDS</sequence>
<reference evidence="3" key="1">
    <citation type="journal article" date="2021" name="PeerJ">
        <title>Extensive microbial diversity within the chicken gut microbiome revealed by metagenomics and culture.</title>
        <authorList>
            <person name="Gilroy R."/>
            <person name="Ravi A."/>
            <person name="Getino M."/>
            <person name="Pursley I."/>
            <person name="Horton D.L."/>
            <person name="Alikhan N.F."/>
            <person name="Baker D."/>
            <person name="Gharbi K."/>
            <person name="Hall N."/>
            <person name="Watson M."/>
            <person name="Adriaenssens E.M."/>
            <person name="Foster-Nyarko E."/>
            <person name="Jarju S."/>
            <person name="Secka A."/>
            <person name="Antonio M."/>
            <person name="Oren A."/>
            <person name="Chaudhuri R.R."/>
            <person name="La Ragione R."/>
            <person name="Hildebrand F."/>
            <person name="Pallen M.J."/>
        </authorList>
    </citation>
    <scope>NUCLEOTIDE SEQUENCE</scope>
    <source>
        <strain evidence="3">ChiHjej13B12-14962</strain>
    </source>
</reference>
<reference evidence="3" key="2">
    <citation type="submission" date="2021-09" db="EMBL/GenBank/DDBJ databases">
        <authorList>
            <person name="Gilroy R."/>
        </authorList>
    </citation>
    <scope>NUCLEOTIDE SEQUENCE</scope>
    <source>
        <strain evidence="3">ChiHjej13B12-14962</strain>
    </source>
</reference>
<keyword evidence="2" id="KW-0812">Transmembrane</keyword>
<feature type="region of interest" description="Disordered" evidence="1">
    <location>
        <begin position="66"/>
        <end position="88"/>
    </location>
</feature>
<dbReference type="Proteomes" id="UP000703315">
    <property type="component" value="Unassembled WGS sequence"/>
</dbReference>
<dbReference type="AlphaFoldDB" id="A0A921FKQ1"/>
<evidence type="ECO:0000256" key="2">
    <source>
        <dbReference type="SAM" id="Phobius"/>
    </source>
</evidence>
<evidence type="ECO:0000256" key="1">
    <source>
        <dbReference type="SAM" id="MobiDB-lite"/>
    </source>
</evidence>
<keyword evidence="2" id="KW-0472">Membrane</keyword>
<feature type="region of interest" description="Disordered" evidence="1">
    <location>
        <begin position="202"/>
        <end position="249"/>
    </location>
</feature>
<name>A0A921FKQ1_9MICC</name>
<comment type="caution">
    <text evidence="3">The sequence shown here is derived from an EMBL/GenBank/DDBJ whole genome shotgun (WGS) entry which is preliminary data.</text>
</comment>
<dbReference type="EMBL" id="DYXC01000029">
    <property type="protein sequence ID" value="HJF13630.1"/>
    <property type="molecule type" value="Genomic_DNA"/>
</dbReference>
<proteinExistence type="predicted"/>
<feature type="transmembrane region" description="Helical" evidence="2">
    <location>
        <begin position="40"/>
        <end position="61"/>
    </location>
</feature>
<accession>A0A921FKQ1</accession>
<gene>
    <name evidence="3" type="ORF">K8V32_02355</name>
</gene>
<protein>
    <submittedName>
        <fullName evidence="3">DUF4603 domain-containing protein</fullName>
    </submittedName>
</protein>
<feature type="compositionally biased region" description="Polar residues" evidence="1">
    <location>
        <begin position="1"/>
        <end position="12"/>
    </location>
</feature>
<evidence type="ECO:0000313" key="4">
    <source>
        <dbReference type="Proteomes" id="UP000703315"/>
    </source>
</evidence>
<feature type="region of interest" description="Disordered" evidence="1">
    <location>
        <begin position="1"/>
        <end position="33"/>
    </location>
</feature>
<evidence type="ECO:0000313" key="3">
    <source>
        <dbReference type="EMBL" id="HJF13630.1"/>
    </source>
</evidence>
<keyword evidence="2" id="KW-1133">Transmembrane helix</keyword>
<dbReference type="RefSeq" id="WP_303902275.1">
    <property type="nucleotide sequence ID" value="NZ_DYXC01000029.1"/>
</dbReference>
<organism evidence="3 4">
    <name type="scientific">Enteractinococcus helveticum</name>
    <dbReference type="NCBI Taxonomy" id="1837282"/>
    <lineage>
        <taxon>Bacteria</taxon>
        <taxon>Bacillati</taxon>
        <taxon>Actinomycetota</taxon>
        <taxon>Actinomycetes</taxon>
        <taxon>Micrococcales</taxon>
        <taxon>Micrococcaceae</taxon>
    </lineage>
</organism>